<dbReference type="SUPFAM" id="SSF50370">
    <property type="entry name" value="Ricin B-like lectins"/>
    <property type="match status" value="1"/>
</dbReference>
<dbReference type="Gene3D" id="2.80.10.50">
    <property type="match status" value="2"/>
</dbReference>
<dbReference type="SMART" id="SM00458">
    <property type="entry name" value="RICIN"/>
    <property type="match status" value="1"/>
</dbReference>
<name>A0ABV8T8K1_9ACTN</name>
<keyword evidence="1" id="KW-0732">Signal</keyword>
<evidence type="ECO:0000313" key="4">
    <source>
        <dbReference type="Proteomes" id="UP001595824"/>
    </source>
</evidence>
<proteinExistence type="predicted"/>
<evidence type="ECO:0000313" key="3">
    <source>
        <dbReference type="EMBL" id="MFC4326928.1"/>
    </source>
</evidence>
<organism evidence="3 4">
    <name type="scientific">Streptomyces andamanensis</name>
    <dbReference type="NCBI Taxonomy" id="1565035"/>
    <lineage>
        <taxon>Bacteria</taxon>
        <taxon>Bacillati</taxon>
        <taxon>Actinomycetota</taxon>
        <taxon>Actinomycetes</taxon>
        <taxon>Kitasatosporales</taxon>
        <taxon>Streptomycetaceae</taxon>
        <taxon>Streptomyces</taxon>
    </lineage>
</organism>
<sequence length="234" mass="24042">MSASGTALLGVLTAVVVLPGTAQAASPGSCSAQRNGPVGAVSCSGVAPSTVWRAEAGCFYVQGGTPVDYKVYGSLVTGNGTSTAVCSLPRSYVGKLLDAVVVGVSGKQGRLVGYGGKCVDVKGGKTTVATPVQIYDCNGTNAQWWTIGDDHTVRALGKCLNVVWAGTANGTKVEIYDCIADSQSEKWVLQNDGSLRNENSGKCLDDLGFNTANGTQLGIWDCNGAANQKWVVTP</sequence>
<dbReference type="InterPro" id="IPR035992">
    <property type="entry name" value="Ricin_B-like_lectins"/>
</dbReference>
<evidence type="ECO:0000256" key="1">
    <source>
        <dbReference type="SAM" id="SignalP"/>
    </source>
</evidence>
<keyword evidence="4" id="KW-1185">Reference proteome</keyword>
<feature type="signal peptide" evidence="1">
    <location>
        <begin position="1"/>
        <end position="24"/>
    </location>
</feature>
<dbReference type="Proteomes" id="UP001595824">
    <property type="component" value="Unassembled WGS sequence"/>
</dbReference>
<feature type="domain" description="Ricin B lectin" evidence="2">
    <location>
        <begin position="105"/>
        <end position="233"/>
    </location>
</feature>
<dbReference type="CDD" id="cd23451">
    <property type="entry name" value="beta-trefoil_Ricin_laminarinase"/>
    <property type="match status" value="1"/>
</dbReference>
<comment type="caution">
    <text evidence="3">The sequence shown here is derived from an EMBL/GenBank/DDBJ whole genome shotgun (WGS) entry which is preliminary data.</text>
</comment>
<protein>
    <submittedName>
        <fullName evidence="3">Ricin-type beta-trefoil lectin domain protein</fullName>
    </submittedName>
</protein>
<reference evidence="4" key="1">
    <citation type="journal article" date="2019" name="Int. J. Syst. Evol. Microbiol.">
        <title>The Global Catalogue of Microorganisms (GCM) 10K type strain sequencing project: providing services to taxonomists for standard genome sequencing and annotation.</title>
        <authorList>
            <consortium name="The Broad Institute Genomics Platform"/>
            <consortium name="The Broad Institute Genome Sequencing Center for Infectious Disease"/>
            <person name="Wu L."/>
            <person name="Ma J."/>
        </authorList>
    </citation>
    <scope>NUCLEOTIDE SEQUENCE [LARGE SCALE GENOMIC DNA]</scope>
    <source>
        <strain evidence="4">PCU 347</strain>
    </source>
</reference>
<dbReference type="InterPro" id="IPR000772">
    <property type="entry name" value="Ricin_B_lectin"/>
</dbReference>
<feature type="chain" id="PRO_5045141498" evidence="1">
    <location>
        <begin position="25"/>
        <end position="234"/>
    </location>
</feature>
<dbReference type="Pfam" id="PF00652">
    <property type="entry name" value="Ricin_B_lectin"/>
    <property type="match status" value="1"/>
</dbReference>
<evidence type="ECO:0000259" key="2">
    <source>
        <dbReference type="SMART" id="SM00458"/>
    </source>
</evidence>
<dbReference type="RefSeq" id="WP_381736833.1">
    <property type="nucleotide sequence ID" value="NZ_JBHSDP010000004.1"/>
</dbReference>
<accession>A0ABV8T8K1</accession>
<dbReference type="EMBL" id="JBHSDP010000004">
    <property type="protein sequence ID" value="MFC4326928.1"/>
    <property type="molecule type" value="Genomic_DNA"/>
</dbReference>
<gene>
    <name evidence="3" type="ORF">ACFPC0_03580</name>
</gene>
<dbReference type="PROSITE" id="PS50231">
    <property type="entry name" value="RICIN_B_LECTIN"/>
    <property type="match status" value="1"/>
</dbReference>